<comment type="caution">
    <text evidence="9">The sequence shown here is derived from an EMBL/GenBank/DDBJ whole genome shotgun (WGS) entry which is preliminary data.</text>
</comment>
<dbReference type="Pfam" id="PF23387">
    <property type="entry name" value="TPR_IFT80_172"/>
    <property type="match status" value="1"/>
</dbReference>
<evidence type="ECO:0000256" key="7">
    <source>
        <dbReference type="SAM" id="MobiDB-lite"/>
    </source>
</evidence>
<dbReference type="Gene3D" id="3.40.50.1700">
    <property type="entry name" value="Glycoside hydrolase family 3 C-terminal domain"/>
    <property type="match status" value="1"/>
</dbReference>
<dbReference type="Gene3D" id="2.130.10.10">
    <property type="entry name" value="YVTN repeat-like/Quinoprotein amine dehydrogenase"/>
    <property type="match status" value="2"/>
</dbReference>
<dbReference type="Pfam" id="PF23335">
    <property type="entry name" value="Beta-prop_IFT80_2nd"/>
    <property type="match status" value="1"/>
</dbReference>
<accession>A0A1Q9CPD6</accession>
<dbReference type="Pfam" id="PF00400">
    <property type="entry name" value="WD40"/>
    <property type="match status" value="2"/>
</dbReference>
<feature type="compositionally biased region" description="Basic residues" evidence="7">
    <location>
        <begin position="1977"/>
        <end position="1996"/>
    </location>
</feature>
<dbReference type="InterPro" id="IPR036962">
    <property type="entry name" value="Glyco_hydro_3_N_sf"/>
</dbReference>
<dbReference type="FunFam" id="1.25.40.470:FF:000007">
    <property type="entry name" value="Intraflagellar transport 80 homolog (Chlamydomonas)"/>
    <property type="match status" value="1"/>
</dbReference>
<dbReference type="InterPro" id="IPR017853">
    <property type="entry name" value="GH"/>
</dbReference>
<dbReference type="Proteomes" id="UP000186817">
    <property type="component" value="Unassembled WGS sequence"/>
</dbReference>
<proteinExistence type="predicted"/>
<keyword evidence="10" id="KW-1185">Reference proteome</keyword>
<reference evidence="9 10" key="1">
    <citation type="submission" date="2016-02" db="EMBL/GenBank/DDBJ databases">
        <title>Genome analysis of coral dinoflagellate symbionts highlights evolutionary adaptations to a symbiotic lifestyle.</title>
        <authorList>
            <person name="Aranda M."/>
            <person name="Li Y."/>
            <person name="Liew Y.J."/>
            <person name="Baumgarten S."/>
            <person name="Simakov O."/>
            <person name="Wilson M."/>
            <person name="Piel J."/>
            <person name="Ashoor H."/>
            <person name="Bougouffa S."/>
            <person name="Bajic V.B."/>
            <person name="Ryu T."/>
            <person name="Ravasi T."/>
            <person name="Bayer T."/>
            <person name="Micklem G."/>
            <person name="Kim H."/>
            <person name="Bhak J."/>
            <person name="Lajeunesse T.C."/>
            <person name="Voolstra C.R."/>
        </authorList>
    </citation>
    <scope>NUCLEOTIDE SEQUENCE [LARGE SCALE GENOMIC DNA]</scope>
    <source>
        <strain evidence="9 10">CCMP2467</strain>
    </source>
</reference>
<dbReference type="InterPro" id="IPR001764">
    <property type="entry name" value="Glyco_hydro_3_N"/>
</dbReference>
<feature type="repeat" description="WD" evidence="6">
    <location>
        <begin position="1006"/>
        <end position="1038"/>
    </location>
</feature>
<keyword evidence="3" id="KW-0969">Cilium</keyword>
<organism evidence="9 10">
    <name type="scientific">Symbiodinium microadriaticum</name>
    <name type="common">Dinoflagellate</name>
    <name type="synonym">Zooxanthella microadriatica</name>
    <dbReference type="NCBI Taxonomy" id="2951"/>
    <lineage>
        <taxon>Eukaryota</taxon>
        <taxon>Sar</taxon>
        <taxon>Alveolata</taxon>
        <taxon>Dinophyceae</taxon>
        <taxon>Suessiales</taxon>
        <taxon>Symbiodiniaceae</taxon>
        <taxon>Symbiodinium</taxon>
    </lineage>
</organism>
<dbReference type="PROSITE" id="PS50082">
    <property type="entry name" value="WD_REPEATS_2"/>
    <property type="match status" value="2"/>
</dbReference>
<evidence type="ECO:0000313" key="10">
    <source>
        <dbReference type="Proteomes" id="UP000186817"/>
    </source>
</evidence>
<dbReference type="PANTHER" id="PTHR24098">
    <property type="entry name" value="OUTER SEGMENT 5"/>
    <property type="match status" value="1"/>
</dbReference>
<keyword evidence="9" id="KW-0282">Flagellum</keyword>
<keyword evidence="6" id="KW-0853">WD repeat</keyword>
<evidence type="ECO:0000256" key="6">
    <source>
        <dbReference type="PROSITE-ProRule" id="PRU00221"/>
    </source>
</evidence>
<dbReference type="Gene3D" id="2.60.40.10">
    <property type="entry name" value="Immunoglobulins"/>
    <property type="match status" value="1"/>
</dbReference>
<evidence type="ECO:0000256" key="3">
    <source>
        <dbReference type="ARBA" id="ARBA00023069"/>
    </source>
</evidence>
<dbReference type="GO" id="GO:0004553">
    <property type="term" value="F:hydrolase activity, hydrolyzing O-glycosyl compounds"/>
    <property type="evidence" value="ECO:0007669"/>
    <property type="project" value="InterPro"/>
</dbReference>
<feature type="compositionally biased region" description="Basic and acidic residues" evidence="7">
    <location>
        <begin position="1888"/>
        <end position="1902"/>
    </location>
</feature>
<dbReference type="Pfam" id="PF14310">
    <property type="entry name" value="Fn3-like"/>
    <property type="match status" value="1"/>
</dbReference>
<dbReference type="Pfam" id="PF01915">
    <property type="entry name" value="Glyco_hydro_3_C"/>
    <property type="match status" value="1"/>
</dbReference>
<dbReference type="InterPro" id="IPR056157">
    <property type="entry name" value="TPR_IFT80_172_dom"/>
</dbReference>
<feature type="region of interest" description="Disordered" evidence="7">
    <location>
        <begin position="1824"/>
        <end position="1849"/>
    </location>
</feature>
<feature type="compositionally biased region" description="Basic residues" evidence="7">
    <location>
        <begin position="2011"/>
        <end position="2031"/>
    </location>
</feature>
<dbReference type="Gene3D" id="3.20.20.300">
    <property type="entry name" value="Glycoside hydrolase, family 3, N-terminal domain"/>
    <property type="match status" value="1"/>
</dbReference>
<comment type="subcellular location">
    <subcellularLocation>
        <location evidence="1">Cell projection</location>
        <location evidence="1">Cilium</location>
    </subcellularLocation>
</comment>
<gene>
    <name evidence="9" type="primary">IFT80</name>
    <name evidence="9" type="ORF">AK812_SmicGene34339</name>
</gene>
<dbReference type="InterPro" id="IPR001680">
    <property type="entry name" value="WD40_rpt"/>
</dbReference>
<feature type="compositionally biased region" description="Basic and acidic residues" evidence="7">
    <location>
        <begin position="1958"/>
        <end position="1976"/>
    </location>
</feature>
<dbReference type="InterPro" id="IPR056456">
    <property type="entry name" value="Beta-prop_IFT80_2nd"/>
</dbReference>
<dbReference type="InterPro" id="IPR026891">
    <property type="entry name" value="Fn3-like"/>
</dbReference>
<dbReference type="GO" id="GO:0060271">
    <property type="term" value="P:cilium assembly"/>
    <property type="evidence" value="ECO:0007669"/>
    <property type="project" value="TreeGrafter"/>
</dbReference>
<dbReference type="Gene3D" id="1.25.40.470">
    <property type="match status" value="1"/>
</dbReference>
<evidence type="ECO:0000256" key="2">
    <source>
        <dbReference type="ARBA" id="ARBA00022801"/>
    </source>
</evidence>
<dbReference type="PANTHER" id="PTHR24098:SF0">
    <property type="entry name" value="OUTER SEGMENT 5"/>
    <property type="match status" value="1"/>
</dbReference>
<dbReference type="InterPro" id="IPR015943">
    <property type="entry name" value="WD40/YVTN_repeat-like_dom_sf"/>
</dbReference>
<dbReference type="InterPro" id="IPR013783">
    <property type="entry name" value="Ig-like_fold"/>
</dbReference>
<evidence type="ECO:0000313" key="9">
    <source>
        <dbReference type="EMBL" id="OLP84755.1"/>
    </source>
</evidence>
<feature type="compositionally biased region" description="Basic and acidic residues" evidence="7">
    <location>
        <begin position="1928"/>
        <end position="1947"/>
    </location>
</feature>
<feature type="region of interest" description="Disordered" evidence="7">
    <location>
        <begin position="1879"/>
        <end position="2057"/>
    </location>
</feature>
<keyword evidence="2" id="KW-0378">Hydrolase</keyword>
<dbReference type="SMART" id="SM01217">
    <property type="entry name" value="Fn3_like"/>
    <property type="match status" value="1"/>
</dbReference>
<dbReference type="EMBL" id="LSRX01001020">
    <property type="protein sequence ID" value="OLP84755.1"/>
    <property type="molecule type" value="Genomic_DNA"/>
</dbReference>
<evidence type="ECO:0000259" key="8">
    <source>
        <dbReference type="SMART" id="SM01217"/>
    </source>
</evidence>
<dbReference type="SUPFAM" id="SSF51445">
    <property type="entry name" value="(Trans)glycosidases"/>
    <property type="match status" value="1"/>
</dbReference>
<dbReference type="InterPro" id="IPR036322">
    <property type="entry name" value="WD40_repeat_dom_sf"/>
</dbReference>
<dbReference type="SMART" id="SM00320">
    <property type="entry name" value="WD40"/>
    <property type="match status" value="7"/>
</dbReference>
<protein>
    <submittedName>
        <fullName evidence="9">Intraflagellar transport protein 80-like</fullName>
    </submittedName>
</protein>
<feature type="repeat" description="WD" evidence="6">
    <location>
        <begin position="924"/>
        <end position="956"/>
    </location>
</feature>
<dbReference type="InterPro" id="IPR036881">
    <property type="entry name" value="Glyco_hydro_3_C_sf"/>
</dbReference>
<feature type="compositionally biased region" description="Acidic residues" evidence="7">
    <location>
        <begin position="1840"/>
        <end position="1849"/>
    </location>
</feature>
<feature type="domain" description="Fibronectin type III-like" evidence="8">
    <location>
        <begin position="690"/>
        <end position="765"/>
    </location>
</feature>
<evidence type="ECO:0000256" key="5">
    <source>
        <dbReference type="ARBA" id="ARBA00023295"/>
    </source>
</evidence>
<keyword evidence="4" id="KW-0966">Cell projection</keyword>
<feature type="compositionally biased region" description="Basic and acidic residues" evidence="7">
    <location>
        <begin position="1824"/>
        <end position="1839"/>
    </location>
</feature>
<evidence type="ECO:0000256" key="1">
    <source>
        <dbReference type="ARBA" id="ARBA00004138"/>
    </source>
</evidence>
<evidence type="ECO:0000256" key="4">
    <source>
        <dbReference type="ARBA" id="ARBA00023273"/>
    </source>
</evidence>
<dbReference type="PROSITE" id="PS50294">
    <property type="entry name" value="WD_REPEATS_REGION"/>
    <property type="match status" value="1"/>
</dbReference>
<dbReference type="GO" id="GO:0030992">
    <property type="term" value="C:intraciliary transport particle B"/>
    <property type="evidence" value="ECO:0007669"/>
    <property type="project" value="TreeGrafter"/>
</dbReference>
<dbReference type="GO" id="GO:0005975">
    <property type="term" value="P:carbohydrate metabolic process"/>
    <property type="evidence" value="ECO:0007669"/>
    <property type="project" value="InterPro"/>
</dbReference>
<dbReference type="Pfam" id="PF00933">
    <property type="entry name" value="Glyco_hydro_3"/>
    <property type="match status" value="1"/>
</dbReference>
<dbReference type="OrthoDB" id="408728at2759"/>
<dbReference type="SUPFAM" id="SSF50978">
    <property type="entry name" value="WD40 repeat-like"/>
    <property type="match status" value="2"/>
</dbReference>
<name>A0A1Q9CPD6_SYMMI</name>
<keyword evidence="5" id="KW-0326">Glycosidase</keyword>
<dbReference type="SUPFAM" id="SSF52279">
    <property type="entry name" value="Beta-D-glucan exohydrolase, C-terminal domain"/>
    <property type="match status" value="1"/>
</dbReference>
<dbReference type="GO" id="GO:0005929">
    <property type="term" value="C:cilium"/>
    <property type="evidence" value="ECO:0007669"/>
    <property type="project" value="UniProtKB-SubCell"/>
</dbReference>
<feature type="region of interest" description="Disordered" evidence="7">
    <location>
        <begin position="1679"/>
        <end position="1704"/>
    </location>
</feature>
<feature type="compositionally biased region" description="Basic residues" evidence="7">
    <location>
        <begin position="1948"/>
        <end position="1957"/>
    </location>
</feature>
<sequence length="2057" mass="227166">MASSAFGEIHYPRYGCGKGFEDLPFCNSRLPIADRVDDLVQRLRLEEKPLLMVARLAPLGNISRLGIPQYDWGANCIHGVQSRCGKGSDGKVRCPTSFAAPNLLGATFNESAWWTMGHIIGVELRSLWKQGRGENHPPTQLPPLGLDCWSPNINIVRDPRWGRNMETTSEDPLILSRFGIQVTKGLQEGKEDKGRLQAIVTLKHFAANELEGTWKGPGGPAEYPGTGMCPGRKCTRHTINVNISSYDLASSYLASFRSTVVEGGALGVMCSYNSINGYPSCANKWLLNEKLRQDWGFKGYVTGDSGAVADIYDQHWFAPSMEDAVAKAVEAGTDVQSSGWPSGHPWATTNAEYLKYIPDLVRQGKLSEEALDEALRHTLTLRFRLGLFDDPASQPYEHFSPDIVRSSEHLAAALDSTEQGLVLLKNEKGTLPIPEGRKIAVIGPHAASRGELLGNYLGQICPGERQSFACVQTIFEALANLTQQVTTAPGLPGISSEVDPKILAEAVATAKAAEYIILALGLDTASIEKEGQDRRTVMLPPGQLVLLDAMIALKRPLTVVLVNGGMVAMTPVKEKADAIVEAWYPGFFGATAIARAVLGHSNRWGKLPVTIYDEHFTEQFDMLSFDMTKSPGRTYRYFTGQPLWPFGYGLSYTTFALQILGSSSIKVSQAGGSAKVDVLVLNTGERAGDEVVMAYFSPVEGTLPAGCAATLLRKELFAFQRVALQPQTSATLSFTLTAASFQVFTDAGDGVSYAGKYTVLLSTGSVDVTINVEVEGNRQQPLVLQPWQVSSVLSITRSDPEAPSKDSDSSSVDRIRRRAACLYTGAMRLKLTHEEVPKHKSLVTAVGWYKTGKQYELLSAGDDQEIWKWHVEGSPIVKLGSCESFCTAMAWMPSGKGSENTFALGCADGTFRLVSETGREEKKVDAHRGAVISLRWSFDGSAIATAGEDGIVKVWSRSGMLRSALAQQSHAIYSVVWSPDCEHILFACSSKIHLKSIQAGQKQVEWKAHDGVVMMLDWSFVNNTILSAGEDCRYKIWDCYGRLLFNSAPLDHVVTAIAWSPTGKHFAVGSFNTLKLCDRTGWSYCRETPDVGSIFSISWCNDGTQLACGTGSGHVVFGSLVERSCTWQNMDVNLDENNMITVVDILNETKEELDFRDRVTDMSLAYGALVVNTNSQCFIYQSTNWNTPHVEDLKEPPTLIVQCPHHFALVDANGIQIINYEGRQLSTIKMSGLRYEFLNHQTLSICRDAVALVDPAQPKQIRVFDVFTGRAMGNPIQHKLDIVRISLNQQGSGSDRKIAILDKNKDLYLTKAMQADKTEKLGAMVDTFMWNDSTDMLIALIDEKLVIFIYPAVCFVDKDLLPKTLQSKTCADAGKYAQIVAFYGSNCTIRKADGSDLAMVTTPYPQLLYTHFEKGQWEQAVRLCRYVKSPELWASLAAMAIHQRALDTVEIALAAIEEVDKVQFVAHINKLPDDVLKSAELALFCKRPDEALNILLQNRRIYRAIKMNIRLHRWNDALELALKHQTHVDTVLAYRQQHLQQMKHVETNDQFKQWATQVEVDWETVKRKIAVEKDQEIRAANGEVAPGKDSKEDRTKFLQASLQACFTESACDTGIALRRRMLVLFYCAWAGGGMTNKYWHLQTSAFRGIAAMTKSRVGRRPDGPEDANPMNRRLPAEVVSRRKGNEQRVGPGKGTKEEAAPSNVSTDLKQVLGMKPDARVKWLARAVQQAHPQDGRLAPKTIYDIIAHAKFANDVSEKAGQRMYRVVHANLSLFSTRQQKFLEKECALAKQFAASAFAAAQAEDEDKAAATMEDMMARCRAFVRERQSERGERNDKEGNEEGEQEDVEAGLEPADLQTHTELAEPSLQDQAADVKVSVNPAEGAPAREASKSRSDGGTHEDPGQVAEASAEPLEKKPPVKIKGTIAEKIAEAAKAEDEKEQEREAKTKKDRVKGKVKGKADKNGLKDRDGSGEDRAKKVKAKDKKSKHDRKRHGRRSAASSSYSDRDRSKSRSHSHRKDAKRSGKAKGKSHHSSDSSGRKRRERSASSSRSHGKRRK</sequence>
<dbReference type="InterPro" id="IPR002772">
    <property type="entry name" value="Glyco_hydro_3_C"/>
</dbReference>